<accession>A0A7G9YM48</accession>
<reference evidence="1" key="1">
    <citation type="submission" date="2020-06" db="EMBL/GenBank/DDBJ databases">
        <title>Unique genomic features of the anaerobic methanotrophic archaea.</title>
        <authorList>
            <person name="Chadwick G.L."/>
            <person name="Skennerton C.T."/>
            <person name="Laso-Perez R."/>
            <person name="Leu A.O."/>
            <person name="Speth D.R."/>
            <person name="Yu H."/>
            <person name="Morgan-Lang C."/>
            <person name="Hatzenpichler R."/>
            <person name="Goudeau D."/>
            <person name="Malmstrom R."/>
            <person name="Brazelton W.J."/>
            <person name="Woyke T."/>
            <person name="Hallam S.J."/>
            <person name="Tyson G.W."/>
            <person name="Wegener G."/>
            <person name="Boetius A."/>
            <person name="Orphan V."/>
        </authorList>
    </citation>
    <scope>NUCLEOTIDE SEQUENCE</scope>
</reference>
<sequence length="112" mass="13008">MRQLRNRPDVVEVPVRADYCANRSVHPFHHGVIRYRTHLDQIKRMHPFDLHVFVNLYLIETEPHVQNDYVFADVHSGHIPTHLIVSADANNSNVVHYIPLFLRPVTLPSASQ</sequence>
<dbReference type="AlphaFoldDB" id="A0A7G9YM48"/>
<proteinExistence type="predicted"/>
<evidence type="ECO:0000313" key="1">
    <source>
        <dbReference type="EMBL" id="QNO49082.1"/>
    </source>
</evidence>
<protein>
    <submittedName>
        <fullName evidence="1">Uncharacterized protein</fullName>
    </submittedName>
</protein>
<organism evidence="1">
    <name type="scientific">Candidatus Methanogaster sp. ANME-2c ERB4</name>
    <dbReference type="NCBI Taxonomy" id="2759911"/>
    <lineage>
        <taxon>Archaea</taxon>
        <taxon>Methanobacteriati</taxon>
        <taxon>Methanobacteriota</taxon>
        <taxon>Stenosarchaea group</taxon>
        <taxon>Methanomicrobia</taxon>
        <taxon>Methanosarcinales</taxon>
        <taxon>ANME-2 cluster</taxon>
        <taxon>Candidatus Methanogasteraceae</taxon>
        <taxon>Candidatus Methanogaster</taxon>
    </lineage>
</organism>
<name>A0A7G9YM48_9EURY</name>
<gene>
    <name evidence="1" type="ORF">CPECMPGB_00001</name>
</gene>
<dbReference type="EMBL" id="MT631371">
    <property type="protein sequence ID" value="QNO49082.1"/>
    <property type="molecule type" value="Genomic_DNA"/>
</dbReference>